<evidence type="ECO:0000259" key="1">
    <source>
        <dbReference type="Pfam" id="PF13392"/>
    </source>
</evidence>
<dbReference type="Pfam" id="PF13392">
    <property type="entry name" value="HNH_3"/>
    <property type="match status" value="1"/>
</dbReference>
<keyword evidence="3" id="KW-1185">Reference proteome</keyword>
<gene>
    <name evidence="2" type="ORF">BOO71_0012826</name>
</gene>
<reference evidence="2 3" key="1">
    <citation type="submission" date="2017-01" db="EMBL/GenBank/DDBJ databases">
        <title>Genome Analysis of Deinococcus marmoris KOPRI26562.</title>
        <authorList>
            <person name="Kim J.H."/>
            <person name="Oh H.-M."/>
        </authorList>
    </citation>
    <scope>NUCLEOTIDE SEQUENCE [LARGE SCALE GENOMIC DNA]</scope>
    <source>
        <strain evidence="2 3">KOPRI26562</strain>
    </source>
</reference>
<name>A0A1U7NTA3_9DEIO</name>
<feature type="domain" description="HNH nuclease" evidence="1">
    <location>
        <begin position="18"/>
        <end position="62"/>
    </location>
</feature>
<dbReference type="EMBL" id="MSTI01000154">
    <property type="protein sequence ID" value="OLV16137.1"/>
    <property type="molecule type" value="Genomic_DNA"/>
</dbReference>
<dbReference type="InterPro" id="IPR003615">
    <property type="entry name" value="HNH_nuc"/>
</dbReference>
<dbReference type="OrthoDB" id="70994at2"/>
<evidence type="ECO:0000313" key="3">
    <source>
        <dbReference type="Proteomes" id="UP000186607"/>
    </source>
</evidence>
<sequence length="99" mass="11084">MGMNGYKRVWDNTLKKQVYVHRLVAAQSLGRALLPGEVIHHLNGDKHDLRPENLLMLPSQAAHMVVEHLERKCSRGMAPLFELEQMVAGSVCLPLDSDA</sequence>
<proteinExistence type="predicted"/>
<protein>
    <recommendedName>
        <fullName evidence="1">HNH nuclease domain-containing protein</fullName>
    </recommendedName>
</protein>
<dbReference type="Proteomes" id="UP000186607">
    <property type="component" value="Unassembled WGS sequence"/>
</dbReference>
<comment type="caution">
    <text evidence="2">The sequence shown here is derived from an EMBL/GenBank/DDBJ whole genome shotgun (WGS) entry which is preliminary data.</text>
</comment>
<dbReference type="SUPFAM" id="SSF54060">
    <property type="entry name" value="His-Me finger endonucleases"/>
    <property type="match status" value="1"/>
</dbReference>
<dbReference type="InterPro" id="IPR044925">
    <property type="entry name" value="His-Me_finger_sf"/>
</dbReference>
<dbReference type="Gene3D" id="3.90.75.20">
    <property type="match status" value="1"/>
</dbReference>
<accession>A0A1U7NTA3</accession>
<dbReference type="AlphaFoldDB" id="A0A1U7NTA3"/>
<organism evidence="2 3">
    <name type="scientific">Deinococcus marmoris</name>
    <dbReference type="NCBI Taxonomy" id="249408"/>
    <lineage>
        <taxon>Bacteria</taxon>
        <taxon>Thermotogati</taxon>
        <taxon>Deinococcota</taxon>
        <taxon>Deinococci</taxon>
        <taxon>Deinococcales</taxon>
        <taxon>Deinococcaceae</taxon>
        <taxon>Deinococcus</taxon>
    </lineage>
</organism>
<evidence type="ECO:0000313" key="2">
    <source>
        <dbReference type="EMBL" id="OLV16137.1"/>
    </source>
</evidence>